<accession>A0A8H5D4X5</accession>
<evidence type="ECO:0000313" key="3">
    <source>
        <dbReference type="EMBL" id="KAF5353660.1"/>
    </source>
</evidence>
<feature type="transmembrane region" description="Helical" evidence="1">
    <location>
        <begin position="141"/>
        <end position="166"/>
    </location>
</feature>
<feature type="transmembrane region" description="Helical" evidence="1">
    <location>
        <begin position="99"/>
        <end position="120"/>
    </location>
</feature>
<evidence type="ECO:0000259" key="2">
    <source>
        <dbReference type="Pfam" id="PF20152"/>
    </source>
</evidence>
<dbReference type="InterPro" id="IPR045339">
    <property type="entry name" value="DUF6534"/>
</dbReference>
<gene>
    <name evidence="3" type="ORF">D9758_008629</name>
</gene>
<feature type="domain" description="DUF6534" evidence="2">
    <location>
        <begin position="104"/>
        <end position="195"/>
    </location>
</feature>
<sequence length="267" mass="30235">MIIAANYNHLIKRFGDLDQFHHVSPEIIWLLLPTTLIALTVQSFFVWRIWLFDSKKYRIPVALGIGMAFQLGGNIYTLYVGQNVKNLAQLWAADHVMLAYYAIAACVDVLISAMMIYLLWRRRITDEDVQFNHTSRIIYRLTILSVNSGLWTAVFAIGVLILSVIFDSGLQFSICYFPLAHLYSNCLLANLTTRNYIKTSGEPDLTTLGAFNNVIHLSARSDQDVHDGSESVPRVIISTEIRKRSDLDATAIPDPRYKHDDVAHCSV</sequence>
<dbReference type="Pfam" id="PF20152">
    <property type="entry name" value="DUF6534"/>
    <property type="match status" value="1"/>
</dbReference>
<keyword evidence="1" id="KW-1133">Transmembrane helix</keyword>
<keyword evidence="1" id="KW-0472">Membrane</keyword>
<dbReference type="PANTHER" id="PTHR40465:SF1">
    <property type="entry name" value="DUF6534 DOMAIN-CONTAINING PROTEIN"/>
    <property type="match status" value="1"/>
</dbReference>
<organism evidence="3 4">
    <name type="scientific">Tetrapyrgos nigripes</name>
    <dbReference type="NCBI Taxonomy" id="182062"/>
    <lineage>
        <taxon>Eukaryota</taxon>
        <taxon>Fungi</taxon>
        <taxon>Dikarya</taxon>
        <taxon>Basidiomycota</taxon>
        <taxon>Agaricomycotina</taxon>
        <taxon>Agaricomycetes</taxon>
        <taxon>Agaricomycetidae</taxon>
        <taxon>Agaricales</taxon>
        <taxon>Marasmiineae</taxon>
        <taxon>Marasmiaceae</taxon>
        <taxon>Tetrapyrgos</taxon>
    </lineage>
</organism>
<keyword evidence="4" id="KW-1185">Reference proteome</keyword>
<dbReference type="AlphaFoldDB" id="A0A8H5D4X5"/>
<proteinExistence type="predicted"/>
<feature type="transmembrane region" description="Helical" evidence="1">
    <location>
        <begin position="27"/>
        <end position="47"/>
    </location>
</feature>
<keyword evidence="1" id="KW-0812">Transmembrane</keyword>
<evidence type="ECO:0000313" key="4">
    <source>
        <dbReference type="Proteomes" id="UP000559256"/>
    </source>
</evidence>
<dbReference type="EMBL" id="JAACJM010000062">
    <property type="protein sequence ID" value="KAF5353660.1"/>
    <property type="molecule type" value="Genomic_DNA"/>
</dbReference>
<dbReference type="OrthoDB" id="2884999at2759"/>
<dbReference type="Proteomes" id="UP000559256">
    <property type="component" value="Unassembled WGS sequence"/>
</dbReference>
<comment type="caution">
    <text evidence="3">The sequence shown here is derived from an EMBL/GenBank/DDBJ whole genome shotgun (WGS) entry which is preliminary data.</text>
</comment>
<dbReference type="PANTHER" id="PTHR40465">
    <property type="entry name" value="CHROMOSOME 1, WHOLE GENOME SHOTGUN SEQUENCE"/>
    <property type="match status" value="1"/>
</dbReference>
<evidence type="ECO:0000256" key="1">
    <source>
        <dbReference type="SAM" id="Phobius"/>
    </source>
</evidence>
<protein>
    <recommendedName>
        <fullName evidence="2">DUF6534 domain-containing protein</fullName>
    </recommendedName>
</protein>
<name>A0A8H5D4X5_9AGAR</name>
<feature type="transmembrane region" description="Helical" evidence="1">
    <location>
        <begin position="59"/>
        <end position="79"/>
    </location>
</feature>
<reference evidence="3 4" key="1">
    <citation type="journal article" date="2020" name="ISME J.">
        <title>Uncovering the hidden diversity of litter-decomposition mechanisms in mushroom-forming fungi.</title>
        <authorList>
            <person name="Floudas D."/>
            <person name="Bentzer J."/>
            <person name="Ahren D."/>
            <person name="Johansson T."/>
            <person name="Persson P."/>
            <person name="Tunlid A."/>
        </authorList>
    </citation>
    <scope>NUCLEOTIDE SEQUENCE [LARGE SCALE GENOMIC DNA]</scope>
    <source>
        <strain evidence="3 4">CBS 291.85</strain>
    </source>
</reference>